<feature type="compositionally biased region" description="Polar residues" evidence="1">
    <location>
        <begin position="191"/>
        <end position="200"/>
    </location>
</feature>
<keyword evidence="2" id="KW-1133">Transmembrane helix</keyword>
<feature type="domain" description="Outer membrane protein beta-barrel" evidence="3">
    <location>
        <begin position="278"/>
        <end position="460"/>
    </location>
</feature>
<name>W8VUP4_9FLAO</name>
<dbReference type="HOGENOM" id="CLU_559843_0_0_10"/>
<sequence length="492" mass="53895">MKEKKNIDRIFQERFKDFEAPAPSGAWENIESQLDENDAPVVLPLWWKIAGVAAVVLFIFSAVLWNSDDTIASENFVVEEPKEDDGIKVNPVDRAIPNSDAIVAGEPDNTIADQAENKTTDSKKGTRSTRTKANDRNDRLTTNRKKSDVEDAIYPSRTDFTTTNPSTTRDKENNDPTTNSSSNPSLIQEGLASSQSTKPTNAGKETHTPQDAIAGVSEKNDSPETINTSETSLEDIAAAGKEAATKLPEEDLFKKNWSASTMVAPVYANTMGGSSINSQVSDNSKNAEVNLSYGVAVAYEFAPRWSVRTGVNQVSMNYNTQDISYGLNAQTLTVNNTTAAVMYNPDAVNNQSTSAFNDSFSQELVSAATFSSFKGELSQQLGYLEVPLEIKYRLVDSKLGVSVLGGMSALFLTDNEVAVTNDGRKLSLGEDNNFQEFNQSANFGLGIDYRFTNKLGITVEPTFKYQLNALRNDSADFRPYTVGVYTGLMYRF</sequence>
<keyword evidence="2" id="KW-0812">Transmembrane</keyword>
<organism evidence="4 5">
    <name type="scientific">Nonlabens marinus S1-08</name>
    <dbReference type="NCBI Taxonomy" id="1454201"/>
    <lineage>
        <taxon>Bacteria</taxon>
        <taxon>Pseudomonadati</taxon>
        <taxon>Bacteroidota</taxon>
        <taxon>Flavobacteriia</taxon>
        <taxon>Flavobacteriales</taxon>
        <taxon>Flavobacteriaceae</taxon>
        <taxon>Nonlabens</taxon>
    </lineage>
</organism>
<dbReference type="InterPro" id="IPR011250">
    <property type="entry name" value="OMP/PagP_B-barrel"/>
</dbReference>
<dbReference type="KEGG" id="nmf:NMS_0754"/>
<evidence type="ECO:0000259" key="3">
    <source>
        <dbReference type="Pfam" id="PF13568"/>
    </source>
</evidence>
<dbReference type="SUPFAM" id="SSF56925">
    <property type="entry name" value="OMPA-like"/>
    <property type="match status" value="1"/>
</dbReference>
<evidence type="ECO:0000256" key="2">
    <source>
        <dbReference type="SAM" id="Phobius"/>
    </source>
</evidence>
<evidence type="ECO:0000256" key="1">
    <source>
        <dbReference type="SAM" id="MobiDB-lite"/>
    </source>
</evidence>
<dbReference type="Proteomes" id="UP000031760">
    <property type="component" value="Chromosome"/>
</dbReference>
<feature type="compositionally biased region" description="Basic and acidic residues" evidence="1">
    <location>
        <begin position="132"/>
        <end position="149"/>
    </location>
</feature>
<keyword evidence="5" id="KW-1185">Reference proteome</keyword>
<dbReference type="STRING" id="1454201.NMS_0754"/>
<feature type="transmembrane region" description="Helical" evidence="2">
    <location>
        <begin position="45"/>
        <end position="65"/>
    </location>
</feature>
<protein>
    <recommendedName>
        <fullName evidence="3">Outer membrane protein beta-barrel domain-containing protein</fullName>
    </recommendedName>
</protein>
<gene>
    <name evidence="4" type="ORF">NMS_0754</name>
</gene>
<dbReference type="OrthoDB" id="1113942at2"/>
<feature type="compositionally biased region" description="Polar residues" evidence="1">
    <location>
        <begin position="158"/>
        <end position="167"/>
    </location>
</feature>
<reference evidence="4 5" key="1">
    <citation type="journal article" date="2014" name="Proc. Natl. Acad. Sci. U.S.A.">
        <title>Functional characterization of flavobacteria rhodopsins reveals a unique class of light-driven chloride pump in bacteria.</title>
        <authorList>
            <person name="Yoshizawa S."/>
            <person name="Kumagai Y."/>
            <person name="Kim H."/>
            <person name="Ogura Y."/>
            <person name="Hayashi T."/>
            <person name="Iwasaki W."/>
            <person name="DeLong E.F."/>
            <person name="Kogure K."/>
        </authorList>
    </citation>
    <scope>NUCLEOTIDE SEQUENCE [LARGE SCALE GENOMIC DNA]</scope>
    <source>
        <strain evidence="4 5">S1-08</strain>
    </source>
</reference>
<accession>W8VUP4</accession>
<dbReference type="RefSeq" id="WP_041495467.1">
    <property type="nucleotide sequence ID" value="NZ_AP014548.1"/>
</dbReference>
<dbReference type="AlphaFoldDB" id="W8VUP4"/>
<feature type="compositionally biased region" description="Low complexity" evidence="1">
    <location>
        <begin position="175"/>
        <end position="185"/>
    </location>
</feature>
<dbReference type="Pfam" id="PF13568">
    <property type="entry name" value="OMP_b-brl_2"/>
    <property type="match status" value="1"/>
</dbReference>
<dbReference type="EMBL" id="AP014548">
    <property type="protein sequence ID" value="BAO54763.1"/>
    <property type="molecule type" value="Genomic_DNA"/>
</dbReference>
<proteinExistence type="predicted"/>
<evidence type="ECO:0000313" key="5">
    <source>
        <dbReference type="Proteomes" id="UP000031760"/>
    </source>
</evidence>
<keyword evidence="2" id="KW-0472">Membrane</keyword>
<dbReference type="InterPro" id="IPR025665">
    <property type="entry name" value="Beta-barrel_OMP_2"/>
</dbReference>
<feature type="compositionally biased region" description="Basic and acidic residues" evidence="1">
    <location>
        <begin position="115"/>
        <end position="124"/>
    </location>
</feature>
<evidence type="ECO:0000313" key="4">
    <source>
        <dbReference type="EMBL" id="BAO54763.1"/>
    </source>
</evidence>
<feature type="region of interest" description="Disordered" evidence="1">
    <location>
        <begin position="99"/>
        <end position="233"/>
    </location>
</feature>